<protein>
    <recommendedName>
        <fullName evidence="2">Pyridoxal phosphate homeostasis protein</fullName>
        <shortName evidence="2">PLP homeostasis protein</shortName>
    </recommendedName>
</protein>
<dbReference type="PROSITE" id="PS01211">
    <property type="entry name" value="UPF0001"/>
    <property type="match status" value="1"/>
</dbReference>
<evidence type="ECO:0000259" key="5">
    <source>
        <dbReference type="Pfam" id="PF01168"/>
    </source>
</evidence>
<dbReference type="RefSeq" id="WP_047887445.1">
    <property type="nucleotide sequence ID" value="NZ_CP071325.1"/>
</dbReference>
<dbReference type="Gene3D" id="3.20.20.10">
    <property type="entry name" value="Alanine racemase"/>
    <property type="match status" value="1"/>
</dbReference>
<organism evidence="6 7">
    <name type="scientific">Photobacterium ganghwense</name>
    <dbReference type="NCBI Taxonomy" id="320778"/>
    <lineage>
        <taxon>Bacteria</taxon>
        <taxon>Pseudomonadati</taxon>
        <taxon>Pseudomonadota</taxon>
        <taxon>Gammaproteobacteria</taxon>
        <taxon>Vibrionales</taxon>
        <taxon>Vibrionaceae</taxon>
        <taxon>Photobacterium</taxon>
    </lineage>
</organism>
<evidence type="ECO:0000313" key="6">
    <source>
        <dbReference type="EMBL" id="KLV05148.1"/>
    </source>
</evidence>
<dbReference type="Pfam" id="PF01168">
    <property type="entry name" value="Ala_racemase_N"/>
    <property type="match status" value="1"/>
</dbReference>
<comment type="caution">
    <text evidence="6">The sequence shown here is derived from an EMBL/GenBank/DDBJ whole genome shotgun (WGS) entry which is preliminary data.</text>
</comment>
<feature type="domain" description="Alanine racemase N-terminal" evidence="5">
    <location>
        <begin position="28"/>
        <end position="230"/>
    </location>
</feature>
<dbReference type="AlphaFoldDB" id="A0A0J1GZV2"/>
<evidence type="ECO:0000256" key="1">
    <source>
        <dbReference type="ARBA" id="ARBA00022898"/>
    </source>
</evidence>
<dbReference type="InterPro" id="IPR011078">
    <property type="entry name" value="PyrdxlP_homeostasis"/>
</dbReference>
<evidence type="ECO:0000256" key="3">
    <source>
        <dbReference type="PIRSR" id="PIRSR004848-1"/>
    </source>
</evidence>
<dbReference type="HAMAP" id="MF_02087">
    <property type="entry name" value="PLP_homeostasis"/>
    <property type="match status" value="1"/>
</dbReference>
<dbReference type="CDD" id="cd06824">
    <property type="entry name" value="PLPDE_III_Yggs_like"/>
    <property type="match status" value="1"/>
</dbReference>
<comment type="cofactor">
    <cofactor evidence="3">
        <name>pyridoxal 5'-phosphate</name>
        <dbReference type="ChEBI" id="CHEBI:597326"/>
    </cofactor>
</comment>
<dbReference type="InterPro" id="IPR029066">
    <property type="entry name" value="PLP-binding_barrel"/>
</dbReference>
<name>A0A0J1GZV2_9GAMM</name>
<dbReference type="FunFam" id="3.20.20.10:FF:000004">
    <property type="entry name" value="Pyridoxal phosphate homeostasis protein"/>
    <property type="match status" value="1"/>
</dbReference>
<keyword evidence="1 2" id="KW-0663">Pyridoxal phosphate</keyword>
<dbReference type="PANTHER" id="PTHR10146">
    <property type="entry name" value="PROLINE SYNTHETASE CO-TRANSCRIBED BACTERIAL HOMOLOG PROTEIN"/>
    <property type="match status" value="1"/>
</dbReference>
<reference evidence="6 7" key="1">
    <citation type="submission" date="2015-05" db="EMBL/GenBank/DDBJ databases">
        <title>Photobacterium galathea sp. nov.</title>
        <authorList>
            <person name="Machado H."/>
            <person name="Gram L."/>
        </authorList>
    </citation>
    <scope>NUCLEOTIDE SEQUENCE [LARGE SCALE GENOMIC DNA]</scope>
    <source>
        <strain evidence="6 7">DSM 22954</strain>
    </source>
</reference>
<dbReference type="STRING" id="320778.ABT57_22180"/>
<feature type="modified residue" description="N6-(pyridoxal phosphate)lysine" evidence="2 3">
    <location>
        <position position="36"/>
    </location>
</feature>
<comment type="similarity">
    <text evidence="2 4">Belongs to the pyridoxal phosphate-binding protein YggS/PROSC family.</text>
</comment>
<evidence type="ECO:0000313" key="7">
    <source>
        <dbReference type="Proteomes" id="UP000035909"/>
    </source>
</evidence>
<dbReference type="SUPFAM" id="SSF51419">
    <property type="entry name" value="PLP-binding barrel"/>
    <property type="match status" value="1"/>
</dbReference>
<gene>
    <name evidence="6" type="ORF">ABT57_22180</name>
</gene>
<dbReference type="GO" id="GO:0030170">
    <property type="term" value="F:pyridoxal phosphate binding"/>
    <property type="evidence" value="ECO:0007669"/>
    <property type="project" value="UniProtKB-UniRule"/>
</dbReference>
<dbReference type="NCBIfam" id="TIGR00044">
    <property type="entry name" value="YggS family pyridoxal phosphate-dependent enzyme"/>
    <property type="match status" value="1"/>
</dbReference>
<dbReference type="EMBL" id="LDOU01000027">
    <property type="protein sequence ID" value="KLV05148.1"/>
    <property type="molecule type" value="Genomic_DNA"/>
</dbReference>
<evidence type="ECO:0000256" key="4">
    <source>
        <dbReference type="RuleBase" id="RU004514"/>
    </source>
</evidence>
<sequence length="238" mass="25492">MSSIKQNIEQVISQIGLAAEKCGRPVDSVQLLAVSKTKPIAAIEEAIAAGQRAFGENYVQEGVEKIQHFSDSENAAALSWHFIGPIQSNKTRPIAEHFDWVHSVDRAKIARRLSEQRPADMAPLNVLLQVNTSGEATKSGLAFAELAALADEVAAMPNLVLRGLMSIPEKADDYDSQLAAFQSLADAMQTLKTLHPQMDTLSMGMSGDLDAAVAAGSTIVRIGTAIFGARDYGEKTSQ</sequence>
<proteinExistence type="inferred from homology"/>
<keyword evidence="7" id="KW-1185">Reference proteome</keyword>
<dbReference type="PATRIC" id="fig|320778.3.peg.4758"/>
<accession>A0A0J1GZV2</accession>
<dbReference type="Proteomes" id="UP000035909">
    <property type="component" value="Unassembled WGS sequence"/>
</dbReference>
<evidence type="ECO:0000256" key="2">
    <source>
        <dbReference type="HAMAP-Rule" id="MF_02087"/>
    </source>
</evidence>
<dbReference type="InterPro" id="IPR001608">
    <property type="entry name" value="Ala_racemase_N"/>
</dbReference>
<dbReference type="PANTHER" id="PTHR10146:SF14">
    <property type="entry name" value="PYRIDOXAL PHOSPHATE HOMEOSTASIS PROTEIN"/>
    <property type="match status" value="1"/>
</dbReference>
<dbReference type="PIRSF" id="PIRSF004848">
    <property type="entry name" value="YBL036c_PLPDEIII"/>
    <property type="match status" value="1"/>
</dbReference>
<comment type="function">
    <text evidence="2">Pyridoxal 5'-phosphate (PLP)-binding protein, which is involved in PLP homeostasis.</text>
</comment>
<dbReference type="OrthoDB" id="9804072at2"/>